<protein>
    <submittedName>
        <fullName evidence="6">Uncharacterized protein</fullName>
    </submittedName>
</protein>
<keyword evidence="1" id="KW-0677">Repeat</keyword>
<dbReference type="PROSITE" id="PS50088">
    <property type="entry name" value="ANK_REPEAT"/>
    <property type="match status" value="2"/>
</dbReference>
<keyword evidence="7" id="KW-1185">Reference proteome</keyword>
<evidence type="ECO:0000256" key="1">
    <source>
        <dbReference type="ARBA" id="ARBA00022737"/>
    </source>
</evidence>
<feature type="region of interest" description="Disordered" evidence="5">
    <location>
        <begin position="284"/>
        <end position="306"/>
    </location>
</feature>
<evidence type="ECO:0000256" key="3">
    <source>
        <dbReference type="PROSITE-ProRule" id="PRU00023"/>
    </source>
</evidence>
<gene>
    <name evidence="6" type="ORF">HYH02_009516</name>
</gene>
<feature type="repeat" description="ANK" evidence="3">
    <location>
        <begin position="1184"/>
        <end position="1216"/>
    </location>
</feature>
<dbReference type="Gene3D" id="1.25.40.20">
    <property type="entry name" value="Ankyrin repeat-containing domain"/>
    <property type="match status" value="1"/>
</dbReference>
<dbReference type="SMART" id="SM00248">
    <property type="entry name" value="ANK"/>
    <property type="match status" value="3"/>
</dbReference>
<dbReference type="PANTHER" id="PTHR24171">
    <property type="entry name" value="ANKYRIN REPEAT DOMAIN-CONTAINING PROTEIN 39-RELATED"/>
    <property type="match status" value="1"/>
</dbReference>
<dbReference type="SUPFAM" id="SSF48371">
    <property type="entry name" value="ARM repeat"/>
    <property type="match status" value="1"/>
</dbReference>
<keyword evidence="2 3" id="KW-0040">ANK repeat</keyword>
<dbReference type="EMBL" id="JAEHOD010000032">
    <property type="protein sequence ID" value="KAG2443102.1"/>
    <property type="molecule type" value="Genomic_DNA"/>
</dbReference>
<evidence type="ECO:0000313" key="6">
    <source>
        <dbReference type="EMBL" id="KAG2443102.1"/>
    </source>
</evidence>
<feature type="compositionally biased region" description="Low complexity" evidence="5">
    <location>
        <begin position="1"/>
        <end position="10"/>
    </location>
</feature>
<sequence>MVAAADGAAAPTGRRSTDDDGLGDDYSVISQSAAASGGGAVLEVGRRKLQRALERGRLAETVAQDPLLPAGSAAYYCLFKLTEPCAAGVRAAAADLEPAGHHDNSSNGDAAAVAAASAPAAAVAGLQQLLEHPQLGMLVDVEPLLRQAAQVVGRVERPEVLAAALDMFGLLEAAVTAAGGPSAVSLERVRRRCHELVARGAACAAAPANSTALDSLRQQRQGLALALATLRFFNSPLAGLPRLPMEQRAELAAHATALLRGHVSASDGAVATAAAGSALVAMDQAGGSSTQGGGSRPPATPRLRSLSSGSVEGCVELLQRLLQLDSSPQLEAGAVPAPGGGGGGSATESAIEAGCMPILCALLQWEAGRSSGGSDDTRAPAAEGLPSVQHQALWCLSDINSSYSHGAAAAAPSAPSAAQLKLLEADGIAALLPLMRVGPAARRVLPLLLWVAEAGPTAQAQVAAALADACAQCPETQLHFAGAAGAMASTLMQQQQLKFSDTLQLLLELAAAVVEGQSSAAVGLLLPDWGGRPLVEAALACLDLLLARCGPRPLSSLPADPTALMCALLRLGASCEEGPEGVLVLGCLQACVGGLPPHDAARFMAEAVGSEALTRIAGLVSAAVGRKAMSDGNSDGDSGGTAADRGLLQLAACVLDAAWPTADGGSAAFEQLAAALLDWPCTRTLLAAARGPQPPMAAGGAHASAIAAPQDAAAGAADTAGLVLRAWHAAVGVALLSGLNEQQRARAAEQDRAGFTAFAVAFAGGLLTLPAASNTGTPSSATTLAVAGKAWLLASAADALRPLAPHLTRQQLAALVRALILRTAGSSGYGPLPAGCRLPVLLCLAACADRPDVRGQDWPRLEPSGEELLCDSMSETLACQAATRGGGHVLLSLAGRVCARLGDEPGLTGQQDSSSSSRPNVRRLPALRLAAATLQAALRQDEPAAGPLQTPGCRSGAATAAPEPESLVRLATCLEAVCSGPLVRAFGSPPAWCRAGNSACLQGQQKEEEEEDRAELAEQELLRVVAQAVHQAHAALAQRLESPLLPAAASSSACGAAVQGAVNYPAAGLLLRATLCGGRWSGNFAQMLQEMHVDEAARLRSAADAPQQAPEAKQQLQAQLRKAEQQVVRLRRKAETEKESLSKELDRLRDHIEVDFMAACAAGDIVRVKQVVQQGAVDINKLRAGESGLLKAVKAGRAHVVSYLLSVGADANVPGGVLSPLLFAASNNNKSIVKALVAAGANKNVRNLDRKRPKDLATDHEVRALLLKGRAPD</sequence>
<dbReference type="InterPro" id="IPR002110">
    <property type="entry name" value="Ankyrin_rpt"/>
</dbReference>
<feature type="coiled-coil region" evidence="4">
    <location>
        <begin position="1113"/>
        <end position="1151"/>
    </location>
</feature>
<organism evidence="6 7">
    <name type="scientific">Chlamydomonas schloesseri</name>
    <dbReference type="NCBI Taxonomy" id="2026947"/>
    <lineage>
        <taxon>Eukaryota</taxon>
        <taxon>Viridiplantae</taxon>
        <taxon>Chlorophyta</taxon>
        <taxon>core chlorophytes</taxon>
        <taxon>Chlorophyceae</taxon>
        <taxon>CS clade</taxon>
        <taxon>Chlamydomonadales</taxon>
        <taxon>Chlamydomonadaceae</taxon>
        <taxon>Chlamydomonas</taxon>
    </lineage>
</organism>
<dbReference type="InterPro" id="IPR036770">
    <property type="entry name" value="Ankyrin_rpt-contain_sf"/>
</dbReference>
<dbReference type="AlphaFoldDB" id="A0A835TG33"/>
<evidence type="ECO:0000256" key="2">
    <source>
        <dbReference type="ARBA" id="ARBA00023043"/>
    </source>
</evidence>
<evidence type="ECO:0000256" key="5">
    <source>
        <dbReference type="SAM" id="MobiDB-lite"/>
    </source>
</evidence>
<proteinExistence type="predicted"/>
<evidence type="ECO:0000256" key="4">
    <source>
        <dbReference type="SAM" id="Coils"/>
    </source>
</evidence>
<keyword evidence="4" id="KW-0175">Coiled coil</keyword>
<accession>A0A835TG33</accession>
<name>A0A835TG33_9CHLO</name>
<dbReference type="Proteomes" id="UP000613740">
    <property type="component" value="Unassembled WGS sequence"/>
</dbReference>
<dbReference type="InterPro" id="IPR016024">
    <property type="entry name" value="ARM-type_fold"/>
</dbReference>
<dbReference type="GO" id="GO:0004842">
    <property type="term" value="F:ubiquitin-protein transferase activity"/>
    <property type="evidence" value="ECO:0007669"/>
    <property type="project" value="TreeGrafter"/>
</dbReference>
<feature type="repeat" description="ANK" evidence="3">
    <location>
        <begin position="1219"/>
        <end position="1248"/>
    </location>
</feature>
<dbReference type="PROSITE" id="PS50297">
    <property type="entry name" value="ANK_REP_REGION"/>
    <property type="match status" value="2"/>
</dbReference>
<dbReference type="Pfam" id="PF12796">
    <property type="entry name" value="Ank_2"/>
    <property type="match status" value="1"/>
</dbReference>
<dbReference type="SUPFAM" id="SSF48403">
    <property type="entry name" value="Ankyrin repeat"/>
    <property type="match status" value="1"/>
</dbReference>
<dbReference type="GO" id="GO:0085020">
    <property type="term" value="P:protein K6-linked ubiquitination"/>
    <property type="evidence" value="ECO:0007669"/>
    <property type="project" value="TreeGrafter"/>
</dbReference>
<evidence type="ECO:0000313" key="7">
    <source>
        <dbReference type="Proteomes" id="UP000613740"/>
    </source>
</evidence>
<feature type="region of interest" description="Disordered" evidence="5">
    <location>
        <begin position="1"/>
        <end position="25"/>
    </location>
</feature>
<dbReference type="OrthoDB" id="563701at2759"/>
<feature type="coiled-coil region" evidence="4">
    <location>
        <begin position="1000"/>
        <end position="1027"/>
    </location>
</feature>
<dbReference type="PANTHER" id="PTHR24171:SF8">
    <property type="entry name" value="BRCA1-ASSOCIATED RING DOMAIN PROTEIN 1"/>
    <property type="match status" value="1"/>
</dbReference>
<reference evidence="6" key="1">
    <citation type="journal article" date="2020" name="bioRxiv">
        <title>Comparative genomics of Chlamydomonas.</title>
        <authorList>
            <person name="Craig R.J."/>
            <person name="Hasan A.R."/>
            <person name="Ness R.W."/>
            <person name="Keightley P.D."/>
        </authorList>
    </citation>
    <scope>NUCLEOTIDE SEQUENCE</scope>
    <source>
        <strain evidence="6">CCAP 11/173</strain>
    </source>
</reference>
<comment type="caution">
    <text evidence="6">The sequence shown here is derived from an EMBL/GenBank/DDBJ whole genome shotgun (WGS) entry which is preliminary data.</text>
</comment>